<dbReference type="OrthoDB" id="9772863at2"/>
<dbReference type="AlphaFoldDB" id="A0A316AA41"/>
<protein>
    <recommendedName>
        <fullName evidence="3 6">Beta-lactamase</fullName>
        <ecNumber evidence="3 6">3.5.2.6</ecNumber>
    </recommendedName>
</protein>
<proteinExistence type="inferred from homology"/>
<evidence type="ECO:0000256" key="1">
    <source>
        <dbReference type="ARBA" id="ARBA00001526"/>
    </source>
</evidence>
<keyword evidence="10" id="KW-1185">Reference proteome</keyword>
<dbReference type="InterPro" id="IPR023650">
    <property type="entry name" value="Beta-lactam_class-A_AS"/>
</dbReference>
<dbReference type="PRINTS" id="PR00118">
    <property type="entry name" value="BLACTAMASEA"/>
</dbReference>
<evidence type="ECO:0000256" key="2">
    <source>
        <dbReference type="ARBA" id="ARBA00009009"/>
    </source>
</evidence>
<dbReference type="InterPro" id="IPR012338">
    <property type="entry name" value="Beta-lactam/transpept-like"/>
</dbReference>
<dbReference type="Pfam" id="PF13354">
    <property type="entry name" value="Beta-lactamase2"/>
    <property type="match status" value="1"/>
</dbReference>
<dbReference type="PANTHER" id="PTHR35333">
    <property type="entry name" value="BETA-LACTAMASE"/>
    <property type="match status" value="1"/>
</dbReference>
<dbReference type="InterPro" id="IPR000871">
    <property type="entry name" value="Beta-lactam_class-A"/>
</dbReference>
<evidence type="ECO:0000256" key="5">
    <source>
        <dbReference type="ARBA" id="ARBA00023251"/>
    </source>
</evidence>
<evidence type="ECO:0000313" key="10">
    <source>
        <dbReference type="Proteomes" id="UP000245880"/>
    </source>
</evidence>
<evidence type="ECO:0000256" key="6">
    <source>
        <dbReference type="RuleBase" id="RU361140"/>
    </source>
</evidence>
<dbReference type="PROSITE" id="PS00146">
    <property type="entry name" value="BETA_LACTAMASE_A"/>
    <property type="match status" value="1"/>
</dbReference>
<accession>A0A316AA41</accession>
<feature type="chain" id="PRO_5016247653" description="Beta-lactamase" evidence="7">
    <location>
        <begin position="20"/>
        <end position="293"/>
    </location>
</feature>
<name>A0A316AA41_9BACT</name>
<comment type="caution">
    <text evidence="9">The sequence shown here is derived from an EMBL/GenBank/DDBJ whole genome shotgun (WGS) entry which is preliminary data.</text>
</comment>
<comment type="catalytic activity">
    <reaction evidence="1 6">
        <text>a beta-lactam + H2O = a substituted beta-amino acid</text>
        <dbReference type="Rhea" id="RHEA:20401"/>
        <dbReference type="ChEBI" id="CHEBI:15377"/>
        <dbReference type="ChEBI" id="CHEBI:35627"/>
        <dbReference type="ChEBI" id="CHEBI:140347"/>
        <dbReference type="EC" id="3.5.2.6"/>
    </reaction>
</comment>
<dbReference type="SUPFAM" id="SSF56601">
    <property type="entry name" value="beta-lactamase/transpeptidase-like"/>
    <property type="match status" value="1"/>
</dbReference>
<evidence type="ECO:0000256" key="7">
    <source>
        <dbReference type="SAM" id="SignalP"/>
    </source>
</evidence>
<keyword evidence="7" id="KW-0732">Signal</keyword>
<dbReference type="PANTHER" id="PTHR35333:SF3">
    <property type="entry name" value="BETA-LACTAMASE-TYPE TRANSPEPTIDASE FOLD CONTAINING PROTEIN"/>
    <property type="match status" value="1"/>
</dbReference>
<evidence type="ECO:0000313" key="9">
    <source>
        <dbReference type="EMBL" id="PWJ54491.1"/>
    </source>
</evidence>
<evidence type="ECO:0000256" key="4">
    <source>
        <dbReference type="ARBA" id="ARBA00022801"/>
    </source>
</evidence>
<dbReference type="InterPro" id="IPR045155">
    <property type="entry name" value="Beta-lactam_cat"/>
</dbReference>
<keyword evidence="4 6" id="KW-0378">Hydrolase</keyword>
<feature type="domain" description="Beta-lactamase class A catalytic" evidence="8">
    <location>
        <begin position="39"/>
        <end position="265"/>
    </location>
</feature>
<dbReference type="NCBIfam" id="NF033103">
    <property type="entry name" value="bla_class_A"/>
    <property type="match status" value="1"/>
</dbReference>
<dbReference type="Gene3D" id="3.40.710.10">
    <property type="entry name" value="DD-peptidase/beta-lactamase superfamily"/>
    <property type="match status" value="1"/>
</dbReference>
<dbReference type="GO" id="GO:0030655">
    <property type="term" value="P:beta-lactam antibiotic catabolic process"/>
    <property type="evidence" value="ECO:0007669"/>
    <property type="project" value="InterPro"/>
</dbReference>
<dbReference type="NCBIfam" id="NF012099">
    <property type="entry name" value="SubclassA2"/>
    <property type="match status" value="1"/>
</dbReference>
<dbReference type="EMBL" id="QGDT01000017">
    <property type="protein sequence ID" value="PWJ54491.1"/>
    <property type="molecule type" value="Genomic_DNA"/>
</dbReference>
<evidence type="ECO:0000256" key="3">
    <source>
        <dbReference type="ARBA" id="ARBA00012865"/>
    </source>
</evidence>
<keyword evidence="5 6" id="KW-0046">Antibiotic resistance</keyword>
<evidence type="ECO:0000259" key="8">
    <source>
        <dbReference type="Pfam" id="PF13354"/>
    </source>
</evidence>
<dbReference type="GO" id="GO:0046677">
    <property type="term" value="P:response to antibiotic"/>
    <property type="evidence" value="ECO:0007669"/>
    <property type="project" value="UniProtKB-UniRule"/>
</dbReference>
<gene>
    <name evidence="9" type="ORF">CLV98_11729</name>
</gene>
<reference evidence="9 10" key="1">
    <citation type="submission" date="2018-03" db="EMBL/GenBank/DDBJ databases">
        <title>Genomic Encyclopedia of Archaeal and Bacterial Type Strains, Phase II (KMG-II): from individual species to whole genera.</title>
        <authorList>
            <person name="Goeker M."/>
        </authorList>
    </citation>
    <scope>NUCLEOTIDE SEQUENCE [LARGE SCALE GENOMIC DNA]</scope>
    <source>
        <strain evidence="9 10">DSM 100346</strain>
    </source>
</reference>
<dbReference type="Proteomes" id="UP000245880">
    <property type="component" value="Unassembled WGS sequence"/>
</dbReference>
<organism evidence="9 10">
    <name type="scientific">Dyadobacter jejuensis</name>
    <dbReference type="NCBI Taxonomy" id="1082580"/>
    <lineage>
        <taxon>Bacteria</taxon>
        <taxon>Pseudomonadati</taxon>
        <taxon>Bacteroidota</taxon>
        <taxon>Cytophagia</taxon>
        <taxon>Cytophagales</taxon>
        <taxon>Spirosomataceae</taxon>
        <taxon>Dyadobacter</taxon>
    </lineage>
</organism>
<dbReference type="GO" id="GO:0008800">
    <property type="term" value="F:beta-lactamase activity"/>
    <property type="evidence" value="ECO:0007669"/>
    <property type="project" value="UniProtKB-UniRule"/>
</dbReference>
<dbReference type="EC" id="3.5.2.6" evidence="3 6"/>
<feature type="signal peptide" evidence="7">
    <location>
        <begin position="1"/>
        <end position="19"/>
    </location>
</feature>
<dbReference type="RefSeq" id="WP_109677709.1">
    <property type="nucleotide sequence ID" value="NZ_QGDT01000017.1"/>
</dbReference>
<sequence length="293" mass="32171">MRILFLGILFSFFVAALQAQDLREAISTIVEQAEGKVGVGVLNVQRSEPVYWNENHRFPMQSVFKFPLALAVLDRVDKGELDLQQVVPITRADLPPHTWSPIRDKYPSGDFTLTVSELLQYTVSQSDNNGCDLLFRLLGGPARVDAYIKKWVPEGIAIVADEAKMATAWEVQFGNYATPVAMSRLFQQFYAGQILSAGSTAYLKQILLETNTCTACMKGLLPEGARVAHKTGRSATNAQGITAATNDAGVLLLPNGQEVVVVVFVGDSPADDRTREGIIAQVSRAVWDHYLQK</sequence>
<comment type="similarity">
    <text evidence="2 6">Belongs to the class-A beta-lactamase family.</text>
</comment>